<keyword evidence="8 12" id="KW-1133">Transmembrane helix</keyword>
<name>A0AAD3SAP2_NEPGR</name>
<feature type="transmembrane region" description="Helical" evidence="12">
    <location>
        <begin position="336"/>
        <end position="356"/>
    </location>
</feature>
<dbReference type="Proteomes" id="UP001279734">
    <property type="component" value="Unassembled WGS sequence"/>
</dbReference>
<comment type="function">
    <text evidence="11">Slow, weak voltage-dependent S-type anion efflux channel involved in maintenance of anion homeostasis.</text>
</comment>
<evidence type="ECO:0000256" key="5">
    <source>
        <dbReference type="ARBA" id="ARBA00022448"/>
    </source>
</evidence>
<proteinExistence type="inferred from homology"/>
<keyword evidence="5" id="KW-0813">Transport</keyword>
<reference evidence="13" key="1">
    <citation type="submission" date="2023-05" db="EMBL/GenBank/DDBJ databases">
        <title>Nepenthes gracilis genome sequencing.</title>
        <authorList>
            <person name="Fukushima K."/>
        </authorList>
    </citation>
    <scope>NUCLEOTIDE SEQUENCE</scope>
    <source>
        <strain evidence="13">SING2019-196</strain>
    </source>
</reference>
<comment type="subcellular location">
    <subcellularLocation>
        <location evidence="2">Cell membrane</location>
    </subcellularLocation>
    <subcellularLocation>
        <location evidence="1">Endomembrane system</location>
        <topology evidence="1">Multi-pass membrane protein</topology>
    </subcellularLocation>
</comment>
<evidence type="ECO:0000256" key="4">
    <source>
        <dbReference type="ARBA" id="ARBA00011233"/>
    </source>
</evidence>
<evidence type="ECO:0000256" key="7">
    <source>
        <dbReference type="ARBA" id="ARBA00022692"/>
    </source>
</evidence>
<dbReference type="GO" id="GO:0006873">
    <property type="term" value="P:intracellular monoatomic ion homeostasis"/>
    <property type="evidence" value="ECO:0007669"/>
    <property type="project" value="InterPro"/>
</dbReference>
<evidence type="ECO:0000256" key="8">
    <source>
        <dbReference type="ARBA" id="ARBA00022989"/>
    </source>
</evidence>
<dbReference type="GO" id="GO:0005886">
    <property type="term" value="C:plasma membrane"/>
    <property type="evidence" value="ECO:0007669"/>
    <property type="project" value="UniProtKB-SubCell"/>
</dbReference>
<comment type="caution">
    <text evidence="13">The sequence shown here is derived from an EMBL/GenBank/DDBJ whole genome shotgun (WGS) entry which is preliminary data.</text>
</comment>
<evidence type="ECO:0000256" key="1">
    <source>
        <dbReference type="ARBA" id="ARBA00004127"/>
    </source>
</evidence>
<dbReference type="InterPro" id="IPR004695">
    <property type="entry name" value="SLAC1/Mae1/Ssu1/TehA"/>
</dbReference>
<evidence type="ECO:0000256" key="12">
    <source>
        <dbReference type="SAM" id="Phobius"/>
    </source>
</evidence>
<dbReference type="PANTHER" id="PTHR31269">
    <property type="entry name" value="S-TYPE ANION CHANNEL SLAH3"/>
    <property type="match status" value="1"/>
</dbReference>
<keyword evidence="9" id="KW-0406">Ion transport</keyword>
<feature type="transmembrane region" description="Helical" evidence="12">
    <location>
        <begin position="154"/>
        <end position="172"/>
    </location>
</feature>
<feature type="transmembrane region" description="Helical" evidence="12">
    <location>
        <begin position="120"/>
        <end position="142"/>
    </location>
</feature>
<feature type="transmembrane region" description="Helical" evidence="12">
    <location>
        <begin position="212"/>
        <end position="232"/>
    </location>
</feature>
<keyword evidence="7 12" id="KW-0812">Transmembrane</keyword>
<keyword evidence="6" id="KW-1003">Cell membrane</keyword>
<evidence type="ECO:0000256" key="6">
    <source>
        <dbReference type="ARBA" id="ARBA00022475"/>
    </source>
</evidence>
<dbReference type="InterPro" id="IPR030183">
    <property type="entry name" value="SLAC/SLAH"/>
</dbReference>
<evidence type="ECO:0008006" key="15">
    <source>
        <dbReference type="Google" id="ProtNLM"/>
    </source>
</evidence>
<keyword evidence="14" id="KW-1185">Reference proteome</keyword>
<feature type="transmembrane region" description="Helical" evidence="12">
    <location>
        <begin position="306"/>
        <end position="324"/>
    </location>
</feature>
<feature type="transmembrane region" description="Helical" evidence="12">
    <location>
        <begin position="85"/>
        <end position="108"/>
    </location>
</feature>
<comment type="similarity">
    <text evidence="3">Belongs to the SLAC1 S-type anion channel family.</text>
</comment>
<dbReference type="Pfam" id="PF03595">
    <property type="entry name" value="SLAC1"/>
    <property type="match status" value="1"/>
</dbReference>
<dbReference type="AlphaFoldDB" id="A0AAD3SAP2"/>
<comment type="subunit">
    <text evidence="4">Homotrimer.</text>
</comment>
<gene>
    <name evidence="13" type="ORF">Nepgr_009012</name>
</gene>
<sequence length="379" mass="41979">MDPKPTESPIHASLAVDESNSMIRVHEDQATEQPSTAWRILTNFHGGFFRICLSLSSQAVLWKTLIQPTDDHHALRHALRVLPNAAFTLLWSIALVMLALLSSLYALKCLFQFEKVKAEFLHHVGVHYLFVPWMSSLLLLQSTPFTESRNAGQIMWWVFVIPIITLDVKIYGQWFTKGKRLLSKAANPTSQLSVMANLVGARAAIYMGWKELALCLFSTGMAHYLVLFVTLYQRLPGSNGLPVMLRPVFFLFIATPSMASLAWGSINGSFDTASKMLFSLSLFLFLSLASRPTLFIKSMRRFSVAWWAYSFPITILAVASVDYARAAKGGAAHALMLLLTLVSVLVCFALVAFTALNVHKLFLGTNNLAGNVSSNTATA</sequence>
<dbReference type="Gene3D" id="1.50.10.150">
    <property type="entry name" value="Voltage-dependent anion channel"/>
    <property type="match status" value="1"/>
</dbReference>
<evidence type="ECO:0000256" key="2">
    <source>
        <dbReference type="ARBA" id="ARBA00004236"/>
    </source>
</evidence>
<dbReference type="FunFam" id="1.50.10.150:FF:000003">
    <property type="entry name" value="S-type anion channel SLAH1"/>
    <property type="match status" value="1"/>
</dbReference>
<accession>A0AAD3SAP2</accession>
<protein>
    <recommendedName>
        <fullName evidence="15">S-type anion channel SLAH1</fullName>
    </recommendedName>
</protein>
<evidence type="ECO:0000256" key="10">
    <source>
        <dbReference type="ARBA" id="ARBA00023136"/>
    </source>
</evidence>
<feature type="transmembrane region" description="Helical" evidence="12">
    <location>
        <begin position="244"/>
        <end position="264"/>
    </location>
</feature>
<evidence type="ECO:0000256" key="11">
    <source>
        <dbReference type="ARBA" id="ARBA00054248"/>
    </source>
</evidence>
<dbReference type="GO" id="GO:0012505">
    <property type="term" value="C:endomembrane system"/>
    <property type="evidence" value="ECO:0007669"/>
    <property type="project" value="UniProtKB-SubCell"/>
</dbReference>
<dbReference type="GO" id="GO:0008308">
    <property type="term" value="F:voltage-gated monoatomic anion channel activity"/>
    <property type="evidence" value="ECO:0007669"/>
    <property type="project" value="InterPro"/>
</dbReference>
<feature type="transmembrane region" description="Helical" evidence="12">
    <location>
        <begin position="276"/>
        <end position="294"/>
    </location>
</feature>
<keyword evidence="10 12" id="KW-0472">Membrane</keyword>
<evidence type="ECO:0000256" key="9">
    <source>
        <dbReference type="ARBA" id="ARBA00023065"/>
    </source>
</evidence>
<dbReference type="PANTHER" id="PTHR31269:SF22">
    <property type="entry name" value="OS01G0247700 PROTEIN"/>
    <property type="match status" value="1"/>
</dbReference>
<dbReference type="InterPro" id="IPR038665">
    <property type="entry name" value="Voltage-dep_anion_channel_sf"/>
</dbReference>
<evidence type="ECO:0000256" key="3">
    <source>
        <dbReference type="ARBA" id="ARBA00007808"/>
    </source>
</evidence>
<dbReference type="CDD" id="cd09323">
    <property type="entry name" value="TDT_SLAC1_like"/>
    <property type="match status" value="1"/>
</dbReference>
<organism evidence="13 14">
    <name type="scientific">Nepenthes gracilis</name>
    <name type="common">Slender pitcher plant</name>
    <dbReference type="NCBI Taxonomy" id="150966"/>
    <lineage>
        <taxon>Eukaryota</taxon>
        <taxon>Viridiplantae</taxon>
        <taxon>Streptophyta</taxon>
        <taxon>Embryophyta</taxon>
        <taxon>Tracheophyta</taxon>
        <taxon>Spermatophyta</taxon>
        <taxon>Magnoliopsida</taxon>
        <taxon>eudicotyledons</taxon>
        <taxon>Gunneridae</taxon>
        <taxon>Pentapetalae</taxon>
        <taxon>Caryophyllales</taxon>
        <taxon>Nepenthaceae</taxon>
        <taxon>Nepenthes</taxon>
    </lineage>
</organism>
<dbReference type="EMBL" id="BSYO01000007">
    <property type="protein sequence ID" value="GMH07172.1"/>
    <property type="molecule type" value="Genomic_DNA"/>
</dbReference>
<evidence type="ECO:0000313" key="13">
    <source>
        <dbReference type="EMBL" id="GMH07172.1"/>
    </source>
</evidence>
<evidence type="ECO:0000313" key="14">
    <source>
        <dbReference type="Proteomes" id="UP001279734"/>
    </source>
</evidence>